<sequence>MASDLFIFLGHSSQRGCQFCLVTRGCHIYSTPTASKALKCERYISSCRIVCAVSHGQLSLKDDQLAARCKDTASDVCGKEWRDCATLADGGGIAAFPPTEETSWPGPRTRGEDAINTRSDDHLLRCRAVISALGSRRNTNLRAPPESRADVAERRRHKSVTIEVCGSFSPAAISSSQESPCSIRQVMRLRFCTGYDIFAISYASNL</sequence>
<keyword evidence="2" id="KW-1185">Reference proteome</keyword>
<dbReference type="EMBL" id="JARBHB010000001">
    <property type="protein sequence ID" value="KAJ8897859.1"/>
    <property type="molecule type" value="Genomic_DNA"/>
</dbReference>
<gene>
    <name evidence="1" type="ORF">PR048_003212</name>
</gene>
<comment type="caution">
    <text evidence="1">The sequence shown here is derived from an EMBL/GenBank/DDBJ whole genome shotgun (WGS) entry which is preliminary data.</text>
</comment>
<proteinExistence type="predicted"/>
<evidence type="ECO:0000313" key="1">
    <source>
        <dbReference type="EMBL" id="KAJ8897859.1"/>
    </source>
</evidence>
<organism evidence="1 2">
    <name type="scientific">Dryococelus australis</name>
    <dbReference type="NCBI Taxonomy" id="614101"/>
    <lineage>
        <taxon>Eukaryota</taxon>
        <taxon>Metazoa</taxon>
        <taxon>Ecdysozoa</taxon>
        <taxon>Arthropoda</taxon>
        <taxon>Hexapoda</taxon>
        <taxon>Insecta</taxon>
        <taxon>Pterygota</taxon>
        <taxon>Neoptera</taxon>
        <taxon>Polyneoptera</taxon>
        <taxon>Phasmatodea</taxon>
        <taxon>Verophasmatodea</taxon>
        <taxon>Anareolatae</taxon>
        <taxon>Phasmatidae</taxon>
        <taxon>Eurycanthinae</taxon>
        <taxon>Dryococelus</taxon>
    </lineage>
</organism>
<name>A0ABQ9IMI0_9NEOP</name>
<dbReference type="Proteomes" id="UP001159363">
    <property type="component" value="Chromosome 1"/>
</dbReference>
<reference evidence="1 2" key="1">
    <citation type="submission" date="2023-02" db="EMBL/GenBank/DDBJ databases">
        <title>LHISI_Scaffold_Assembly.</title>
        <authorList>
            <person name="Stuart O.P."/>
            <person name="Cleave R."/>
            <person name="Magrath M.J.L."/>
            <person name="Mikheyev A.S."/>
        </authorList>
    </citation>
    <scope>NUCLEOTIDE SEQUENCE [LARGE SCALE GENOMIC DNA]</scope>
    <source>
        <strain evidence="1">Daus_M_001</strain>
        <tissue evidence="1">Leg muscle</tissue>
    </source>
</reference>
<evidence type="ECO:0000313" key="2">
    <source>
        <dbReference type="Proteomes" id="UP001159363"/>
    </source>
</evidence>
<protein>
    <submittedName>
        <fullName evidence="1">Uncharacterized protein</fullName>
    </submittedName>
</protein>
<accession>A0ABQ9IMI0</accession>